<dbReference type="InterPro" id="IPR033947">
    <property type="entry name" value="ETF_alpha_N"/>
</dbReference>
<evidence type="ECO:0000256" key="2">
    <source>
        <dbReference type="ARBA" id="ARBA00011355"/>
    </source>
</evidence>
<feature type="binding site" evidence="6">
    <location>
        <position position="208"/>
    </location>
    <ligand>
        <name>FAD</name>
        <dbReference type="ChEBI" id="CHEBI:57692"/>
    </ligand>
</feature>
<dbReference type="InterPro" id="IPR014730">
    <property type="entry name" value="ETF_a/b_N"/>
</dbReference>
<dbReference type="EMBL" id="PHEX01000022">
    <property type="protein sequence ID" value="PKQ28304.1"/>
    <property type="molecule type" value="Genomic_DNA"/>
</dbReference>
<comment type="caution">
    <text evidence="8">The sequence shown here is derived from an EMBL/GenBank/DDBJ whole genome shotgun (WGS) entry which is preliminary data.</text>
</comment>
<feature type="binding site" evidence="6">
    <location>
        <begin position="247"/>
        <end position="251"/>
    </location>
    <ligand>
        <name>FAD</name>
        <dbReference type="ChEBI" id="CHEBI:57692"/>
    </ligand>
</feature>
<name>A0A2N3G6T6_9ACTN</name>
<keyword evidence="3" id="KW-0813">Transport</keyword>
<proteinExistence type="inferred from homology"/>
<sequence>MHEIFVLAEHRQGELRDVTYELLTLAGRLGGKVTTILLGSGMDDFAGKLTSYSDRVLVVDDPMFENFNAVNYQAALAALINKDKPHLVIIPNTGQGADILASLALELGASFTSDIIGLAIEGDKPVATRAYYGGKINGRIEFKDTDLYMVGLREGAIAAAEGGKSGEIEKVDNPVALDATTRKFIQYEQPAVGDVDITQSSMLVSIGRGLREDKNLPMIEELAKLLSADVSGSRAVVDAGWLPIDRQVGISGKTVKPKLYLAVGISGAFQHVTGMKGADVVVAINKDPDAPIFQYADYGIVDDLLKVVPALVDKIKEMKG</sequence>
<organism evidence="8 9">
    <name type="scientific">Candidatus Anoxymicrobium japonicum</name>
    <dbReference type="NCBI Taxonomy" id="2013648"/>
    <lineage>
        <taxon>Bacteria</taxon>
        <taxon>Bacillati</taxon>
        <taxon>Actinomycetota</taxon>
        <taxon>Candidatus Geothermincolia</taxon>
        <taxon>Candidatus Geothermincolales</taxon>
        <taxon>Candidatus Anoxymicrobiaceae</taxon>
        <taxon>Candidatus Anoxymicrobium</taxon>
    </lineage>
</organism>
<keyword evidence="6" id="KW-0274">FAD</keyword>
<reference evidence="8 9" key="1">
    <citation type="journal article" date="2017" name="ISME J.">
        <title>Potential for microbial H2 and metal transformations associated with novel bacteria and archaea in deep terrestrial subsurface sediments.</title>
        <authorList>
            <person name="Hernsdorf A.W."/>
            <person name="Amano Y."/>
            <person name="Miyakawa K."/>
            <person name="Ise K."/>
            <person name="Suzuki Y."/>
            <person name="Anantharaman K."/>
            <person name="Probst A."/>
            <person name="Burstein D."/>
            <person name="Thomas B.C."/>
            <person name="Banfield J.F."/>
        </authorList>
    </citation>
    <scope>NUCLEOTIDE SEQUENCE [LARGE SCALE GENOMIC DNA]</scope>
    <source>
        <strain evidence="8">HGW-Actinobacteria-3</strain>
    </source>
</reference>
<dbReference type="SUPFAM" id="SSF52402">
    <property type="entry name" value="Adenine nucleotide alpha hydrolases-like"/>
    <property type="match status" value="1"/>
</dbReference>
<evidence type="ECO:0000256" key="4">
    <source>
        <dbReference type="ARBA" id="ARBA00022630"/>
    </source>
</evidence>
<evidence type="ECO:0000256" key="3">
    <source>
        <dbReference type="ARBA" id="ARBA00022448"/>
    </source>
</evidence>
<dbReference type="GO" id="GO:0050660">
    <property type="term" value="F:flavin adenine dinucleotide binding"/>
    <property type="evidence" value="ECO:0007669"/>
    <property type="project" value="InterPro"/>
</dbReference>
<dbReference type="PIRSF" id="PIRSF000089">
    <property type="entry name" value="Electra_flavoP_a"/>
    <property type="match status" value="1"/>
</dbReference>
<evidence type="ECO:0000256" key="1">
    <source>
        <dbReference type="ARBA" id="ARBA00005817"/>
    </source>
</evidence>
<comment type="function">
    <text evidence="5">The electron transfer flavoprotein serves as a specific electron acceptor for other dehydrogenases. It transfers the electrons to the main respiratory chain via ETF-ubiquinone oxidoreductase (ETF dehydrogenase).</text>
</comment>
<dbReference type="Pfam" id="PF00766">
    <property type="entry name" value="ETF_alpha"/>
    <property type="match status" value="1"/>
</dbReference>
<dbReference type="PANTHER" id="PTHR43153">
    <property type="entry name" value="ELECTRON TRANSFER FLAVOPROTEIN ALPHA"/>
    <property type="match status" value="1"/>
</dbReference>
<dbReference type="FunFam" id="3.40.50.1220:FF:000004">
    <property type="entry name" value="Electron transfer flavoprotein"/>
    <property type="match status" value="1"/>
</dbReference>
<dbReference type="Gene3D" id="3.40.50.1220">
    <property type="entry name" value="TPP-binding domain"/>
    <property type="match status" value="1"/>
</dbReference>
<comment type="subunit">
    <text evidence="2">Heterodimer of an alpha and a beta subunit.</text>
</comment>
<feature type="binding site" evidence="6">
    <location>
        <begin position="264"/>
        <end position="271"/>
    </location>
    <ligand>
        <name>FAD</name>
        <dbReference type="ChEBI" id="CHEBI:57692"/>
    </ligand>
</feature>
<keyword evidence="4" id="KW-0285">Flavoprotein</keyword>
<evidence type="ECO:0000313" key="8">
    <source>
        <dbReference type="EMBL" id="PKQ28304.1"/>
    </source>
</evidence>
<dbReference type="Gene3D" id="3.40.50.620">
    <property type="entry name" value="HUPs"/>
    <property type="match status" value="1"/>
</dbReference>
<accession>A0A2N3G6T6</accession>
<dbReference type="InterPro" id="IPR014731">
    <property type="entry name" value="ETF_asu_C"/>
</dbReference>
<evidence type="ECO:0000256" key="5">
    <source>
        <dbReference type="ARBA" id="ARBA00025649"/>
    </source>
</evidence>
<evidence type="ECO:0000256" key="6">
    <source>
        <dbReference type="PIRSR" id="PIRSR000089-1"/>
    </source>
</evidence>
<feature type="domain" description="Electron transfer flavoprotein alpha/beta-subunit N-terminal" evidence="7">
    <location>
        <begin position="4"/>
        <end position="181"/>
    </location>
</feature>
<gene>
    <name evidence="8" type="ORF">CVT63_03485</name>
</gene>
<dbReference type="SMART" id="SM00893">
    <property type="entry name" value="ETF"/>
    <property type="match status" value="1"/>
</dbReference>
<dbReference type="GO" id="GO:0009055">
    <property type="term" value="F:electron transfer activity"/>
    <property type="evidence" value="ECO:0007669"/>
    <property type="project" value="InterPro"/>
</dbReference>
<dbReference type="SUPFAM" id="SSF52467">
    <property type="entry name" value="DHS-like NAD/FAD-binding domain"/>
    <property type="match status" value="1"/>
</dbReference>
<evidence type="ECO:0000259" key="7">
    <source>
        <dbReference type="SMART" id="SM00893"/>
    </source>
</evidence>
<dbReference type="CDD" id="cd01715">
    <property type="entry name" value="ETF_alpha"/>
    <property type="match status" value="1"/>
</dbReference>
<dbReference type="InterPro" id="IPR001308">
    <property type="entry name" value="ETF_a/FixB"/>
</dbReference>
<feature type="binding site" evidence="6">
    <location>
        <begin position="233"/>
        <end position="234"/>
    </location>
    <ligand>
        <name>FAD</name>
        <dbReference type="ChEBI" id="CHEBI:57692"/>
    </ligand>
</feature>
<dbReference type="InterPro" id="IPR029035">
    <property type="entry name" value="DHS-like_NAD/FAD-binding_dom"/>
</dbReference>
<protein>
    <submittedName>
        <fullName evidence="8">Electron transfer flavoprotein subunit alpha/FixB family protein</fullName>
    </submittedName>
</protein>
<evidence type="ECO:0000313" key="9">
    <source>
        <dbReference type="Proteomes" id="UP000233654"/>
    </source>
</evidence>
<dbReference type="GO" id="GO:0033539">
    <property type="term" value="P:fatty acid beta-oxidation using acyl-CoA dehydrogenase"/>
    <property type="evidence" value="ECO:0007669"/>
    <property type="project" value="TreeGrafter"/>
</dbReference>
<comment type="cofactor">
    <cofactor evidence="6">
        <name>FAD</name>
        <dbReference type="ChEBI" id="CHEBI:57692"/>
    </cofactor>
    <text evidence="6">Binds 1 FAD per dimer.</text>
</comment>
<dbReference type="Pfam" id="PF01012">
    <property type="entry name" value="ETF"/>
    <property type="match status" value="1"/>
</dbReference>
<dbReference type="Proteomes" id="UP000233654">
    <property type="component" value="Unassembled WGS sequence"/>
</dbReference>
<dbReference type="InterPro" id="IPR014729">
    <property type="entry name" value="Rossmann-like_a/b/a_fold"/>
</dbReference>
<comment type="similarity">
    <text evidence="1">Belongs to the ETF alpha-subunit/FixB family.</text>
</comment>
<dbReference type="AlphaFoldDB" id="A0A2N3G6T6"/>
<dbReference type="PANTHER" id="PTHR43153:SF1">
    <property type="entry name" value="ELECTRON TRANSFER FLAVOPROTEIN SUBUNIT ALPHA, MITOCHONDRIAL"/>
    <property type="match status" value="1"/>
</dbReference>
<feature type="binding site" evidence="6">
    <location>
        <position position="285"/>
    </location>
    <ligand>
        <name>FAD</name>
        <dbReference type="ChEBI" id="CHEBI:57692"/>
    </ligand>
</feature>